<evidence type="ECO:0000256" key="4">
    <source>
        <dbReference type="ARBA" id="ARBA00022898"/>
    </source>
</evidence>
<dbReference type="GO" id="GO:0030170">
    <property type="term" value="F:pyridoxal phosphate binding"/>
    <property type="evidence" value="ECO:0007669"/>
    <property type="project" value="InterPro"/>
</dbReference>
<dbReference type="InterPro" id="IPR018300">
    <property type="entry name" value="Aminotrans_IV_CS"/>
</dbReference>
<dbReference type="STRING" id="47917.AV650_14660"/>
<dbReference type="GO" id="GO:0046656">
    <property type="term" value="P:folic acid biosynthetic process"/>
    <property type="evidence" value="ECO:0007669"/>
    <property type="project" value="UniProtKB-KW"/>
</dbReference>
<evidence type="ECO:0000256" key="1">
    <source>
        <dbReference type="ARBA" id="ARBA00001933"/>
    </source>
</evidence>
<dbReference type="PROSITE" id="PS00770">
    <property type="entry name" value="AA_TRANSFER_CLASS_4"/>
    <property type="match status" value="1"/>
</dbReference>
<dbReference type="PANTHER" id="PTHR42743">
    <property type="entry name" value="AMINO-ACID AMINOTRANSFERASE"/>
    <property type="match status" value="1"/>
</dbReference>
<sequence length="265" mass="29467">MYWINGQQHDALAPSDRGLQFGDGCFSTARVVDGNIDLFPWHLDRMQQAAQRLLLPAVDWAALELEMRHAASSLSLGVVKAILTRGSGGRGYSPHGCAAPTRIVSRSAYPMHYQSWREEGISLTLSPVALARNPLLAGLKHLNRLEQVLIRAHLDQADADEALVLDTAGMLVECCAANLFWRKGKNVFTPNLDQAGVAGVMRRRVIELLTGSEYLLHYVSEPLETLADAEEVLICNALMPLLPVNRAQSWRYPSRQLYDFLRPHC</sequence>
<evidence type="ECO:0000256" key="11">
    <source>
        <dbReference type="ARBA" id="ARBA00069174"/>
    </source>
</evidence>
<comment type="function">
    <text evidence="10">Involved in the biosynthesis of p-aminobenzoate (PABA), a precursor of tetrahydrofolate. Converts 4-amino-4-deoxychorismate into 4-aminobenzoate (PABA) and pyruvate.</text>
</comment>
<organism evidence="15">
    <name type="scientific">Serratia fonticola</name>
    <dbReference type="NCBI Taxonomy" id="47917"/>
    <lineage>
        <taxon>Bacteria</taxon>
        <taxon>Pseudomonadati</taxon>
        <taxon>Pseudomonadota</taxon>
        <taxon>Gammaproteobacteria</taxon>
        <taxon>Enterobacterales</taxon>
        <taxon>Yersiniaceae</taxon>
        <taxon>Serratia</taxon>
    </lineage>
</organism>
<dbReference type="SUPFAM" id="SSF56752">
    <property type="entry name" value="D-aminoacid aminotransferase-like PLP-dependent enzymes"/>
    <property type="match status" value="1"/>
</dbReference>
<accession>A0A0F7HDR6</accession>
<keyword evidence="6 15" id="KW-0456">Lyase</keyword>
<dbReference type="NCBIfam" id="TIGR03461">
    <property type="entry name" value="pabC_Proteo"/>
    <property type="match status" value="1"/>
</dbReference>
<evidence type="ECO:0000256" key="10">
    <source>
        <dbReference type="ARBA" id="ARBA00054027"/>
    </source>
</evidence>
<dbReference type="NCBIfam" id="NF004761">
    <property type="entry name" value="PRK06092.1"/>
    <property type="match status" value="1"/>
</dbReference>
<evidence type="ECO:0000256" key="12">
    <source>
        <dbReference type="NCBIfam" id="TIGR03461"/>
    </source>
</evidence>
<dbReference type="EMBL" id="CABEEZ010000117">
    <property type="protein sequence ID" value="VTR47358.1"/>
    <property type="molecule type" value="Genomic_DNA"/>
</dbReference>
<evidence type="ECO:0000256" key="14">
    <source>
        <dbReference type="RuleBase" id="RU004516"/>
    </source>
</evidence>
<dbReference type="GO" id="GO:0005829">
    <property type="term" value="C:cytosol"/>
    <property type="evidence" value="ECO:0007669"/>
    <property type="project" value="TreeGrafter"/>
</dbReference>
<dbReference type="InterPro" id="IPR043132">
    <property type="entry name" value="BCAT-like_C"/>
</dbReference>
<comment type="subunit">
    <text evidence="3">Homodimer.</text>
</comment>
<evidence type="ECO:0000256" key="3">
    <source>
        <dbReference type="ARBA" id="ARBA00011738"/>
    </source>
</evidence>
<comment type="cofactor">
    <cofactor evidence="1 14">
        <name>pyridoxal 5'-phosphate</name>
        <dbReference type="ChEBI" id="CHEBI:597326"/>
    </cofactor>
</comment>
<dbReference type="InterPro" id="IPR050571">
    <property type="entry name" value="Class-IV_PLP-Dep_Aminotrnsfr"/>
</dbReference>
<dbReference type="InterPro" id="IPR043131">
    <property type="entry name" value="BCAT-like_N"/>
</dbReference>
<evidence type="ECO:0000256" key="9">
    <source>
        <dbReference type="ARBA" id="ARBA00049529"/>
    </source>
</evidence>
<comment type="catalytic activity">
    <reaction evidence="9">
        <text>4-amino-4-deoxychorismate = 4-aminobenzoate + pyruvate + H(+)</text>
        <dbReference type="Rhea" id="RHEA:16201"/>
        <dbReference type="ChEBI" id="CHEBI:15361"/>
        <dbReference type="ChEBI" id="CHEBI:15378"/>
        <dbReference type="ChEBI" id="CHEBI:17836"/>
        <dbReference type="ChEBI" id="CHEBI:58406"/>
        <dbReference type="EC" id="4.1.3.38"/>
    </reaction>
</comment>
<dbReference type="Gene3D" id="3.20.10.10">
    <property type="entry name" value="D-amino Acid Aminotransferase, subunit A, domain 2"/>
    <property type="match status" value="1"/>
</dbReference>
<dbReference type="Gene3D" id="3.30.470.10">
    <property type="match status" value="1"/>
</dbReference>
<evidence type="ECO:0000256" key="8">
    <source>
        <dbReference type="ARBA" id="ARBA00035676"/>
    </source>
</evidence>
<keyword evidence="5" id="KW-0289">Folate biosynthesis</keyword>
<dbReference type="CDD" id="cd01559">
    <property type="entry name" value="ADCL_like"/>
    <property type="match status" value="1"/>
</dbReference>
<proteinExistence type="inferred from homology"/>
<dbReference type="InterPro" id="IPR001544">
    <property type="entry name" value="Aminotrans_IV"/>
</dbReference>
<dbReference type="PANTHER" id="PTHR42743:SF2">
    <property type="entry name" value="AMINODEOXYCHORISMATE LYASE"/>
    <property type="match status" value="1"/>
</dbReference>
<dbReference type="AlphaFoldDB" id="A0A0F7HDR6"/>
<protein>
    <recommendedName>
        <fullName evidence="11 12">Aminodeoxychorismate lyase</fullName>
        <ecNumber evidence="8 12">4.1.3.38</ecNumber>
    </recommendedName>
</protein>
<evidence type="ECO:0000256" key="7">
    <source>
        <dbReference type="ARBA" id="ARBA00035633"/>
    </source>
</evidence>
<reference evidence="15" key="1">
    <citation type="submission" date="2019-05" db="EMBL/GenBank/DDBJ databases">
        <authorList>
            <consortium name="Pathogen Informatics"/>
        </authorList>
    </citation>
    <scope>NUCLEOTIDE SEQUENCE [LARGE SCALE GENOMIC DNA]</scope>
    <source>
        <strain evidence="15">NCTC12965</strain>
    </source>
</reference>
<dbReference type="GO" id="GO:0008153">
    <property type="term" value="P:4-aminobenzoate biosynthetic process"/>
    <property type="evidence" value="ECO:0007669"/>
    <property type="project" value="UniProtKB-UniRule"/>
</dbReference>
<evidence type="ECO:0000256" key="13">
    <source>
        <dbReference type="RuleBase" id="RU004106"/>
    </source>
</evidence>
<keyword evidence="4 14" id="KW-0663">Pyridoxal phosphate</keyword>
<dbReference type="GO" id="GO:0008696">
    <property type="term" value="F:4-amino-4-deoxychorismate lyase activity"/>
    <property type="evidence" value="ECO:0007669"/>
    <property type="project" value="UniProtKB-UniRule"/>
</dbReference>
<dbReference type="Pfam" id="PF01063">
    <property type="entry name" value="Aminotran_4"/>
    <property type="match status" value="1"/>
</dbReference>
<dbReference type="FunFam" id="3.20.10.10:FF:000002">
    <property type="entry name" value="D-alanine aminotransferase"/>
    <property type="match status" value="1"/>
</dbReference>
<gene>
    <name evidence="15" type="primary">pabC</name>
    <name evidence="15" type="ORF">NCTC12965_05503</name>
</gene>
<dbReference type="RefSeq" id="WP_024485944.1">
    <property type="nucleotide sequence ID" value="NZ_CAMKUH010000004.1"/>
</dbReference>
<comment type="similarity">
    <text evidence="2 13">Belongs to the class-IV pyridoxal-phosphate-dependent aminotransferase family.</text>
</comment>
<evidence type="ECO:0000256" key="6">
    <source>
        <dbReference type="ARBA" id="ARBA00023239"/>
    </source>
</evidence>
<dbReference type="InterPro" id="IPR036038">
    <property type="entry name" value="Aminotransferase-like"/>
</dbReference>
<dbReference type="KEGG" id="sfw:WN53_19235"/>
<dbReference type="GeneID" id="30322310"/>
<dbReference type="EC" id="4.1.3.38" evidence="8 12"/>
<evidence type="ECO:0000313" key="15">
    <source>
        <dbReference type="EMBL" id="VTR47358.1"/>
    </source>
</evidence>
<evidence type="ECO:0000256" key="2">
    <source>
        <dbReference type="ARBA" id="ARBA00009320"/>
    </source>
</evidence>
<name>A0A0F7HDR6_SERFO</name>
<evidence type="ECO:0000256" key="5">
    <source>
        <dbReference type="ARBA" id="ARBA00022909"/>
    </source>
</evidence>
<comment type="pathway">
    <text evidence="7">Cofactor biosynthesis; tetrahydrofolate biosynthesis; 4-aminobenzoate from chorismate: step 2/2.</text>
</comment>
<dbReference type="InterPro" id="IPR017824">
    <property type="entry name" value="Aminodeoxychorismate_lyase_IV"/>
</dbReference>